<evidence type="ECO:0000256" key="1">
    <source>
        <dbReference type="SAM" id="MobiDB-lite"/>
    </source>
</evidence>
<dbReference type="Proteomes" id="UP000827549">
    <property type="component" value="Chromosome 1"/>
</dbReference>
<protein>
    <recommendedName>
        <fullName evidence="2">Trafficking protein particle complex II-specific subunit 65 IgD3 domain-containing protein</fullName>
    </recommendedName>
</protein>
<dbReference type="GO" id="GO:0006891">
    <property type="term" value="P:intra-Golgi vesicle-mediated transport"/>
    <property type="evidence" value="ECO:0007669"/>
    <property type="project" value="InterPro"/>
</dbReference>
<feature type="compositionally biased region" description="Pro residues" evidence="1">
    <location>
        <begin position="518"/>
        <end position="527"/>
    </location>
</feature>
<dbReference type="GO" id="GO:1990071">
    <property type="term" value="C:TRAPPII protein complex"/>
    <property type="evidence" value="ECO:0007669"/>
    <property type="project" value="InterPro"/>
</dbReference>
<dbReference type="AlphaFoldDB" id="A0AAF0XZM0"/>
<dbReference type="InterPro" id="IPR024662">
    <property type="entry name" value="Trs65"/>
</dbReference>
<gene>
    <name evidence="3" type="ORF">LOC62_01G000495</name>
</gene>
<dbReference type="PANTHER" id="PTHR28159">
    <property type="entry name" value="TRAFFICKING PROTEIN PARTICLE COMPLEX II-SPECIFIC SUBUNIT 65"/>
    <property type="match status" value="1"/>
</dbReference>
<feature type="region of interest" description="Disordered" evidence="1">
    <location>
        <begin position="518"/>
        <end position="547"/>
    </location>
</feature>
<accession>A0AAF0XZM0</accession>
<dbReference type="GeneID" id="87803753"/>
<dbReference type="GO" id="GO:0005802">
    <property type="term" value="C:trans-Golgi network"/>
    <property type="evidence" value="ECO:0007669"/>
    <property type="project" value="TreeGrafter"/>
</dbReference>
<feature type="region of interest" description="Disordered" evidence="1">
    <location>
        <begin position="111"/>
        <end position="175"/>
    </location>
</feature>
<sequence>MAPPPLPSPGVAATADALESLFHAGTLDLVVPATSSLPPLPEGKDEAELGAWWAGVQALEARDTAFLDEKLAYAVSLSFPDALFDGDDKPPALSALLSRLVLTATAAFLPPLGSRPTSTATTPAGGLRPPNSAGATPRTASTVGPPTARPNGFAPSAGAEGAPPLTPNPIPVTRGNDEEWAGVSGVTVWEGAVEAPDTDPRPVVVRTEAGWVAVWRGELPIVYVRTQIANPVVALTASATLREGSGRKRSTAAPDNASIVSSTTMQTEEVDIDEDEDEGDLLAGMQEIDLLGGLGGPEPMPGSRLGPSLRDDLFVRLPVRTPTSSPLAIRPLAPSTTLRQSFRRVLALSPGLRVRMRTLFLPQIVSPYKDADETDDNGERRIVLCVEIENSTDAQEHGFEVDAVTVDVGGKGAKATATLVCEPGATPENAAPSVFPLRLAALEQFNLLYAVEIASSPTGLGGTEPLRNKGDEHRPVSIILSGRPFRGAPAVFPTAPFQSRWNCALDLGPFYASLPPAPPAPPAPAPRPVSHRLSKPTPPTPNVIAGDKRFSLSTLLAADPKPAEQQRPGPQQRRFVSNPVRPIAPTLGNRLASHRGPPPAHLHVPHQNEGHGLLVSVKLLPQVGDRDGKKVGTAGSIRPLGTFSIEIFVHNRTDAVRRFRLAIPSRDPVDGRIRELWARKRRRRADEASYGVDDAVLAALLRQHEAGAAALIPLENDVRCGPLLPGASLAARIRFLALREGVHRIDKLRLTGAGDEFDFVISPVIEVVVGAADTPVAAGEVE</sequence>
<dbReference type="RefSeq" id="XP_062622914.1">
    <property type="nucleotide sequence ID" value="XM_062766930.1"/>
</dbReference>
<dbReference type="InterPro" id="IPR055420">
    <property type="entry name" value="IgD3_Trs65"/>
</dbReference>
<evidence type="ECO:0000313" key="4">
    <source>
        <dbReference type="Proteomes" id="UP000827549"/>
    </source>
</evidence>
<evidence type="ECO:0000313" key="3">
    <source>
        <dbReference type="EMBL" id="WOO76882.1"/>
    </source>
</evidence>
<name>A0AAF0XZM0_9TREE</name>
<organism evidence="3 4">
    <name type="scientific">Vanrija pseudolonga</name>
    <dbReference type="NCBI Taxonomy" id="143232"/>
    <lineage>
        <taxon>Eukaryota</taxon>
        <taxon>Fungi</taxon>
        <taxon>Dikarya</taxon>
        <taxon>Basidiomycota</taxon>
        <taxon>Agaricomycotina</taxon>
        <taxon>Tremellomycetes</taxon>
        <taxon>Trichosporonales</taxon>
        <taxon>Trichosporonaceae</taxon>
        <taxon>Vanrija</taxon>
    </lineage>
</organism>
<dbReference type="EMBL" id="CP086714">
    <property type="protein sequence ID" value="WOO76882.1"/>
    <property type="molecule type" value="Genomic_DNA"/>
</dbReference>
<proteinExistence type="predicted"/>
<feature type="domain" description="Trafficking protein particle complex II-specific subunit 65 IgD3" evidence="2">
    <location>
        <begin position="634"/>
        <end position="751"/>
    </location>
</feature>
<reference evidence="3" key="1">
    <citation type="submission" date="2023-10" db="EMBL/GenBank/DDBJ databases">
        <authorList>
            <person name="Noh H."/>
        </authorList>
    </citation>
    <scope>NUCLEOTIDE SEQUENCE</scope>
    <source>
        <strain evidence="3">DUCC4014</strain>
    </source>
</reference>
<evidence type="ECO:0000259" key="2">
    <source>
        <dbReference type="Pfam" id="PF12735"/>
    </source>
</evidence>
<dbReference type="PANTHER" id="PTHR28159:SF1">
    <property type="entry name" value="TRAFFICKING PROTEIN PARTICLE COMPLEX II-SPECIFIC SUBUNIT 65"/>
    <property type="match status" value="1"/>
</dbReference>
<dbReference type="Pfam" id="PF12735">
    <property type="entry name" value="IgD3_Trs65"/>
    <property type="match status" value="1"/>
</dbReference>
<keyword evidence="4" id="KW-1185">Reference proteome</keyword>